<name>A0ACB9ST10_HOLOL</name>
<dbReference type="Proteomes" id="UP001056778">
    <property type="component" value="Chromosome 7"/>
</dbReference>
<dbReference type="EMBL" id="CM043021">
    <property type="protein sequence ID" value="KAI4458336.1"/>
    <property type="molecule type" value="Genomic_DNA"/>
</dbReference>
<reference evidence="1" key="1">
    <citation type="submission" date="2022-04" db="EMBL/GenBank/DDBJ databases">
        <title>Chromosome-scale genome assembly of Holotrichia oblita Faldermann.</title>
        <authorList>
            <person name="Rongchong L."/>
        </authorList>
    </citation>
    <scope>NUCLEOTIDE SEQUENCE</scope>
    <source>
        <strain evidence="1">81SQS9</strain>
    </source>
</reference>
<keyword evidence="1" id="KW-0436">Ligase</keyword>
<gene>
    <name evidence="1" type="ORF">MML48_7g00012170</name>
</gene>
<accession>A0ACB9ST10</accession>
<protein>
    <submittedName>
        <fullName evidence="1">E3 ufm1-protein ligase 1</fullName>
    </submittedName>
</protein>
<proteinExistence type="predicted"/>
<evidence type="ECO:0000313" key="2">
    <source>
        <dbReference type="Proteomes" id="UP001056778"/>
    </source>
</evidence>
<sequence length="763" mass="86702">MADWDEIKRLAADFQKVQLSSSTQRLSERNCIEIVTWLIQRKMVDLIFTSDGKEYMTPSHLINDIRGELYVNGGRVNLVELAKIIGVDLSHINAHLNDVLKGHKDIHSVLGQLVDSTYITKIAGEINEKLQQQGQININDLTLQYDLPAEFLQLHVVEKNIGKLIFGKQDKKDPRIFFTETFIARTKAKIRGALIGLTKPTPITVILSHADVSERLFFSLFDQCCSYGTLTSRLVGAQYIPNIYTRSQNEWVNNFYKQNGYLEFDALNRLGISDYKTYLKKLFANDDTISLNSCVISKNILDRAEADIEECISSKSYLDLQSNLPSVFNEQDIQIITETILNTKKLRETVVIENYILSKAFLENLIADCSKKLEENANKVVENGKYQHYQTDLQISSLKTQKSEDQAEEVKVDKREERRKKATGGKSGGGTQGRETKTKSTKKHYRGGKTQVDDDEVPERKSSLEIISIEEIFEVIQEKLEEEGLDMLIDPIANYLHPILNEKGMEVAANVYASTVSDRTSYRRHTHNELQNKVNALVGDVRLFEKGIKLFPSDTQIHLNKYLLKTLCTDITNELLNYVAAEENMNTVTDNFTNEQRLKFANDLSQTYKNAFSVLVKTLSGQTVEEFLNSIDDALATCSMILKKIDKKKDRVVILNHKHSLLEQLDKCDDPALALHLTSLILFVSATQNMLHASGRHVSSILVFLKQYLSPEQAEELSSYHEFVTLMLGGGSETENAKERLKEKLPIIKRIATEFKKINPEKS</sequence>
<organism evidence="1 2">
    <name type="scientific">Holotrichia oblita</name>
    <name type="common">Chafer beetle</name>
    <dbReference type="NCBI Taxonomy" id="644536"/>
    <lineage>
        <taxon>Eukaryota</taxon>
        <taxon>Metazoa</taxon>
        <taxon>Ecdysozoa</taxon>
        <taxon>Arthropoda</taxon>
        <taxon>Hexapoda</taxon>
        <taxon>Insecta</taxon>
        <taxon>Pterygota</taxon>
        <taxon>Neoptera</taxon>
        <taxon>Endopterygota</taxon>
        <taxon>Coleoptera</taxon>
        <taxon>Polyphaga</taxon>
        <taxon>Scarabaeiformia</taxon>
        <taxon>Scarabaeidae</taxon>
        <taxon>Melolonthinae</taxon>
        <taxon>Holotrichia</taxon>
    </lineage>
</organism>
<evidence type="ECO:0000313" key="1">
    <source>
        <dbReference type="EMBL" id="KAI4458336.1"/>
    </source>
</evidence>
<comment type="caution">
    <text evidence="1">The sequence shown here is derived from an EMBL/GenBank/DDBJ whole genome shotgun (WGS) entry which is preliminary data.</text>
</comment>
<keyword evidence="2" id="KW-1185">Reference proteome</keyword>